<accession>E3MZQ6</accession>
<keyword evidence="3" id="KW-0862">Zinc</keyword>
<dbReference type="Gene3D" id="3.30.40.10">
    <property type="entry name" value="Zinc/RING finger domain, C3HC4 (zinc finger)"/>
    <property type="match status" value="1"/>
</dbReference>
<evidence type="ECO:0000256" key="5">
    <source>
        <dbReference type="SAM" id="Coils"/>
    </source>
</evidence>
<dbReference type="OrthoDB" id="654191at2759"/>
<sequence>MSTSHHHNHVVISIDALRCKVCSRIFPGIPQKMNCGHSLCLRCYDRFAIEHESFHCPICGKPVWNICTAPNFELKGILDSMDKIAGDQRGLLESNLDVATERMIEDNKLMAKQVEKLERENGQFRRDNEQLRQKYSILKEYSSFLGLLFGYAAIAAVWLAVDRFILKYLL</sequence>
<evidence type="ECO:0000313" key="9">
    <source>
        <dbReference type="Proteomes" id="UP000008281"/>
    </source>
</evidence>
<keyword evidence="6" id="KW-0472">Membrane</keyword>
<dbReference type="GeneID" id="9801270"/>
<dbReference type="AlphaFoldDB" id="E3MZQ6"/>
<dbReference type="GO" id="GO:0008270">
    <property type="term" value="F:zinc ion binding"/>
    <property type="evidence" value="ECO:0007669"/>
    <property type="project" value="UniProtKB-KW"/>
</dbReference>
<evidence type="ECO:0000256" key="3">
    <source>
        <dbReference type="ARBA" id="ARBA00022833"/>
    </source>
</evidence>
<dbReference type="InterPro" id="IPR017907">
    <property type="entry name" value="Znf_RING_CS"/>
</dbReference>
<organism evidence="9">
    <name type="scientific">Caenorhabditis remanei</name>
    <name type="common">Caenorhabditis vulgaris</name>
    <dbReference type="NCBI Taxonomy" id="31234"/>
    <lineage>
        <taxon>Eukaryota</taxon>
        <taxon>Metazoa</taxon>
        <taxon>Ecdysozoa</taxon>
        <taxon>Nematoda</taxon>
        <taxon>Chromadorea</taxon>
        <taxon>Rhabditida</taxon>
        <taxon>Rhabditina</taxon>
        <taxon>Rhabditomorpha</taxon>
        <taxon>Rhabditoidea</taxon>
        <taxon>Rhabditidae</taxon>
        <taxon>Peloderinae</taxon>
        <taxon>Caenorhabditis</taxon>
    </lineage>
</organism>
<dbReference type="KEGG" id="crq:GCK72_004088"/>
<protein>
    <recommendedName>
        <fullName evidence="7">RING-type domain-containing protein</fullName>
    </recommendedName>
</protein>
<dbReference type="RefSeq" id="XP_003098363.2">
    <property type="nucleotide sequence ID" value="XM_003098315.2"/>
</dbReference>
<evidence type="ECO:0000313" key="8">
    <source>
        <dbReference type="EMBL" id="EFP12980.1"/>
    </source>
</evidence>
<keyword evidence="6" id="KW-1133">Transmembrane helix</keyword>
<feature type="transmembrane region" description="Helical" evidence="6">
    <location>
        <begin position="141"/>
        <end position="161"/>
    </location>
</feature>
<name>E3MZQ6_CAERE</name>
<dbReference type="InParanoid" id="E3MZQ6"/>
<keyword evidence="9" id="KW-1185">Reference proteome</keyword>
<keyword evidence="1" id="KW-0479">Metal-binding</keyword>
<dbReference type="CTD" id="9801270"/>
<reference evidence="8" key="1">
    <citation type="submission" date="2007-07" db="EMBL/GenBank/DDBJ databases">
        <title>PCAP assembly of the Caenorhabditis remanei genome.</title>
        <authorList>
            <consortium name="The Caenorhabditis remanei Sequencing Consortium"/>
            <person name="Wilson R.K."/>
        </authorList>
    </citation>
    <scope>NUCLEOTIDE SEQUENCE [LARGE SCALE GENOMIC DNA]</scope>
    <source>
        <strain evidence="8">PB4641</strain>
    </source>
</reference>
<dbReference type="EMBL" id="DS268501">
    <property type="protein sequence ID" value="EFP12980.1"/>
    <property type="molecule type" value="Genomic_DNA"/>
</dbReference>
<evidence type="ECO:0000256" key="6">
    <source>
        <dbReference type="SAM" id="Phobius"/>
    </source>
</evidence>
<keyword evidence="2 4" id="KW-0863">Zinc-finger</keyword>
<dbReference type="PROSITE" id="PS50089">
    <property type="entry name" value="ZF_RING_2"/>
    <property type="match status" value="1"/>
</dbReference>
<dbReference type="Proteomes" id="UP000008281">
    <property type="component" value="Unassembled WGS sequence"/>
</dbReference>
<evidence type="ECO:0000256" key="2">
    <source>
        <dbReference type="ARBA" id="ARBA00022771"/>
    </source>
</evidence>
<feature type="coiled-coil region" evidence="5">
    <location>
        <begin position="100"/>
        <end position="134"/>
    </location>
</feature>
<keyword evidence="6" id="KW-0812">Transmembrane</keyword>
<dbReference type="PROSITE" id="PS00518">
    <property type="entry name" value="ZF_RING_1"/>
    <property type="match status" value="1"/>
</dbReference>
<keyword evidence="5" id="KW-0175">Coiled coil</keyword>
<dbReference type="InterPro" id="IPR001841">
    <property type="entry name" value="Znf_RING"/>
</dbReference>
<evidence type="ECO:0000256" key="1">
    <source>
        <dbReference type="ARBA" id="ARBA00022723"/>
    </source>
</evidence>
<gene>
    <name evidence="8" type="ORF">CRE_06888</name>
</gene>
<proteinExistence type="predicted"/>
<evidence type="ECO:0000256" key="4">
    <source>
        <dbReference type="PROSITE-ProRule" id="PRU00175"/>
    </source>
</evidence>
<dbReference type="SUPFAM" id="SSF57850">
    <property type="entry name" value="RING/U-box"/>
    <property type="match status" value="1"/>
</dbReference>
<dbReference type="STRING" id="31234.E3MZQ6"/>
<feature type="domain" description="RING-type" evidence="7">
    <location>
        <begin position="19"/>
        <end position="59"/>
    </location>
</feature>
<evidence type="ECO:0000259" key="7">
    <source>
        <dbReference type="PROSITE" id="PS50089"/>
    </source>
</evidence>
<dbReference type="InterPro" id="IPR013083">
    <property type="entry name" value="Znf_RING/FYVE/PHD"/>
</dbReference>
<dbReference type="HOGENOM" id="CLU_1572063_0_0_1"/>